<dbReference type="SUPFAM" id="SSF53649">
    <property type="entry name" value="Alkaline phosphatase-like"/>
    <property type="match status" value="1"/>
</dbReference>
<feature type="transmembrane region" description="Helical" evidence="11">
    <location>
        <begin position="540"/>
        <end position="561"/>
    </location>
</feature>
<gene>
    <name evidence="12" type="ORF">GPUH_LOCUS12650</name>
</gene>
<keyword evidence="4" id="KW-0337">GPI-anchor biosynthesis</keyword>
<evidence type="ECO:0000313" key="13">
    <source>
        <dbReference type="Proteomes" id="UP000271098"/>
    </source>
</evidence>
<feature type="transmembrane region" description="Helical" evidence="11">
    <location>
        <begin position="28"/>
        <end position="46"/>
    </location>
</feature>
<evidence type="ECO:0000256" key="2">
    <source>
        <dbReference type="ARBA" id="ARBA00004687"/>
    </source>
</evidence>
<dbReference type="InterPro" id="IPR017850">
    <property type="entry name" value="Alkaline_phosphatase_core_sf"/>
</dbReference>
<dbReference type="Proteomes" id="UP000271098">
    <property type="component" value="Unassembled WGS sequence"/>
</dbReference>
<comment type="subcellular location">
    <subcellularLocation>
        <location evidence="1">Endoplasmic reticulum membrane</location>
        <topology evidence="1">Multi-pass membrane protein</topology>
    </subcellularLocation>
</comment>
<keyword evidence="13" id="KW-1185">Reference proteome</keyword>
<organism evidence="14">
    <name type="scientific">Gongylonema pulchrum</name>
    <dbReference type="NCBI Taxonomy" id="637853"/>
    <lineage>
        <taxon>Eukaryota</taxon>
        <taxon>Metazoa</taxon>
        <taxon>Ecdysozoa</taxon>
        <taxon>Nematoda</taxon>
        <taxon>Chromadorea</taxon>
        <taxon>Rhabditida</taxon>
        <taxon>Spirurina</taxon>
        <taxon>Spiruromorpha</taxon>
        <taxon>Spiruroidea</taxon>
        <taxon>Gongylonematidae</taxon>
        <taxon>Gongylonema</taxon>
    </lineage>
</organism>
<dbReference type="GO" id="GO:0005789">
    <property type="term" value="C:endoplasmic reticulum membrane"/>
    <property type="evidence" value="ECO:0007669"/>
    <property type="project" value="UniProtKB-SubCell"/>
</dbReference>
<evidence type="ECO:0000256" key="7">
    <source>
        <dbReference type="ARBA" id="ARBA00022824"/>
    </source>
</evidence>
<dbReference type="EMBL" id="UYRT01079489">
    <property type="protein sequence ID" value="VDN20823.1"/>
    <property type="molecule type" value="Genomic_DNA"/>
</dbReference>
<feature type="transmembrane region" description="Helical" evidence="11">
    <location>
        <begin position="409"/>
        <end position="432"/>
    </location>
</feature>
<evidence type="ECO:0000256" key="9">
    <source>
        <dbReference type="ARBA" id="ARBA00023136"/>
    </source>
</evidence>
<feature type="transmembrane region" description="Helical" evidence="11">
    <location>
        <begin position="573"/>
        <end position="593"/>
    </location>
</feature>
<dbReference type="Gene3D" id="3.40.720.10">
    <property type="entry name" value="Alkaline Phosphatase, subunit A"/>
    <property type="match status" value="1"/>
</dbReference>
<feature type="transmembrane region" description="Helical" evidence="11">
    <location>
        <begin position="693"/>
        <end position="714"/>
    </location>
</feature>
<dbReference type="GO" id="GO:0006506">
    <property type="term" value="P:GPI anchor biosynthetic process"/>
    <property type="evidence" value="ECO:0007669"/>
    <property type="project" value="UniProtKB-UniPathway"/>
</dbReference>
<feature type="transmembrane region" description="Helical" evidence="11">
    <location>
        <begin position="478"/>
        <end position="499"/>
    </location>
</feature>
<dbReference type="Pfam" id="PF01663">
    <property type="entry name" value="Phosphodiest"/>
    <property type="match status" value="1"/>
</dbReference>
<reference evidence="12 13" key="2">
    <citation type="submission" date="2018-11" db="EMBL/GenBank/DDBJ databases">
        <authorList>
            <consortium name="Pathogen Informatics"/>
        </authorList>
    </citation>
    <scope>NUCLEOTIDE SEQUENCE [LARGE SCALE GENOMIC DNA]</scope>
</reference>
<evidence type="ECO:0000256" key="4">
    <source>
        <dbReference type="ARBA" id="ARBA00022502"/>
    </source>
</evidence>
<dbReference type="PANTHER" id="PTHR23071">
    <property type="entry name" value="PHOSPHATIDYLINOSITOL GLYCAN"/>
    <property type="match status" value="1"/>
</dbReference>
<evidence type="ECO:0000256" key="6">
    <source>
        <dbReference type="ARBA" id="ARBA00022692"/>
    </source>
</evidence>
<evidence type="ECO:0000256" key="3">
    <source>
        <dbReference type="ARBA" id="ARBA00008695"/>
    </source>
</evidence>
<keyword evidence="10" id="KW-0325">Glycoprotein</keyword>
<feature type="transmembrane region" description="Helical" evidence="11">
    <location>
        <begin position="735"/>
        <end position="754"/>
    </location>
</feature>
<sequence>MKKDIPLVITLLLAQCRLTDQAHLINTAFLGISLAISLLLFQRGFLLKRVELSSRSSCSDVATPRGACWLPAQYDRAVIILIDALRHDFILPPTDLNNTAAYLGHMHTIAGLLANHSVMEDNWIDQIVATNRSIIMLGDSTWVSLYPTQFKRSYHAPSFDINDIHTVDRLLMFFFFFFFSENLYKELSKSDWNVLLAHFLGVDHCGHKYGPDHPAMARKLKQMNGVIKKVLKYIDNRTLLVVMGDHGMTETGDHGGDEALETTTALFMYSKKRLLFADPPHSVSQVDIVPTLSLLLDMPIPYSSIGTLIDCVIDPEHRSVAINSNAEQMMRYGRTVVAETDFVCCNNRYRFSISISSLIFRSGLFFVQCSAFIIGEEEHLIIILGASLSFSLIIRVIRTVSTLFSFTSSMWDIFMFCLITAHALSFFSNSYIVFESSAIRFLTQTAVAVAFWQSFSYRPRSHRQRPTKSFSKILKSRYGLHRFAAFVGIIICLRLGVYFEKCREEQQSELKMARFLFGIFVVGGALHYGAKSLNSHPSEVWNSSLLFPAPLTIVLHWMTYWLSEEMAARNPQFPLLTAQIVYGLSILSVILLACRITMGENITNMYGCSLSYLFSIAASLILILGDGLVFSFVTLIVIMFLIRHVTEDEHYQLTIIVLLMSHGFFALSHQPVFSSIPWQAAFIGIPGNFSWQALPATLVIMHIFAAHIIVCAALPMFMTQQLEHHYGLAHWSYKLLFFYSLKVCITFLVFFKIFTFSI</sequence>
<accession>A0A183DVA9</accession>
<protein>
    <submittedName>
        <fullName evidence="14">GPI ethanolamine phosphate transferase 3</fullName>
    </submittedName>
</protein>
<dbReference type="GO" id="GO:0051377">
    <property type="term" value="F:mannose-ethanolamine phosphotransferase activity"/>
    <property type="evidence" value="ECO:0007669"/>
    <property type="project" value="InterPro"/>
</dbReference>
<keyword evidence="6 11" id="KW-0812">Transmembrane</keyword>
<dbReference type="WBParaSite" id="GPUH_0001266401-mRNA-1">
    <property type="protein sequence ID" value="GPUH_0001266401-mRNA-1"/>
    <property type="gene ID" value="GPUH_0001266401"/>
</dbReference>
<feature type="transmembrane region" description="Helical" evidence="11">
    <location>
        <begin position="653"/>
        <end position="673"/>
    </location>
</feature>
<feature type="transmembrane region" description="Helical" evidence="11">
    <location>
        <begin position="358"/>
        <end position="374"/>
    </location>
</feature>
<evidence type="ECO:0000256" key="8">
    <source>
        <dbReference type="ARBA" id="ARBA00022989"/>
    </source>
</evidence>
<dbReference type="PANTHER" id="PTHR23071:SF1">
    <property type="entry name" value="GPI ETHANOLAMINE PHOSPHATE TRANSFERASE 3"/>
    <property type="match status" value="1"/>
</dbReference>
<dbReference type="UniPathway" id="UPA00196"/>
<keyword evidence="5" id="KW-0808">Transferase</keyword>
<dbReference type="OrthoDB" id="272139at2759"/>
<evidence type="ECO:0000313" key="14">
    <source>
        <dbReference type="WBParaSite" id="GPUH_0001266401-mRNA-1"/>
    </source>
</evidence>
<evidence type="ECO:0000256" key="10">
    <source>
        <dbReference type="ARBA" id="ARBA00023180"/>
    </source>
</evidence>
<dbReference type="CDD" id="cd16023">
    <property type="entry name" value="GPI_EPT_3"/>
    <property type="match status" value="1"/>
</dbReference>
<dbReference type="AlphaFoldDB" id="A0A183DVA9"/>
<feature type="transmembrane region" description="Helical" evidence="11">
    <location>
        <begin position="380"/>
        <end position="397"/>
    </location>
</feature>
<evidence type="ECO:0000256" key="1">
    <source>
        <dbReference type="ARBA" id="ARBA00004477"/>
    </source>
</evidence>
<reference evidence="14" key="1">
    <citation type="submission" date="2016-06" db="UniProtKB">
        <authorList>
            <consortium name="WormBaseParasite"/>
        </authorList>
    </citation>
    <scope>IDENTIFICATION</scope>
</reference>
<comment type="pathway">
    <text evidence="2">Glycolipid biosynthesis; glycosylphosphatidylinositol-anchor biosynthesis.</text>
</comment>
<feature type="transmembrane region" description="Helical" evidence="11">
    <location>
        <begin position="629"/>
        <end position="646"/>
    </location>
</feature>
<evidence type="ECO:0000256" key="11">
    <source>
        <dbReference type="SAM" id="Phobius"/>
    </source>
</evidence>
<comment type="similarity">
    <text evidence="3">Belongs to the PIGG/PIGN/PIGO family. PIGO subfamily.</text>
</comment>
<evidence type="ECO:0000256" key="5">
    <source>
        <dbReference type="ARBA" id="ARBA00022679"/>
    </source>
</evidence>
<evidence type="ECO:0000313" key="12">
    <source>
        <dbReference type="EMBL" id="VDN20823.1"/>
    </source>
</evidence>
<dbReference type="InterPro" id="IPR037675">
    <property type="entry name" value="PIG-O_N"/>
</dbReference>
<feature type="transmembrane region" description="Helical" evidence="11">
    <location>
        <begin position="511"/>
        <end position="528"/>
    </location>
</feature>
<proteinExistence type="inferred from homology"/>
<name>A0A183DVA9_9BILA</name>
<keyword evidence="9 11" id="KW-0472">Membrane</keyword>
<dbReference type="InterPro" id="IPR039524">
    <property type="entry name" value="PIGO/GPI13"/>
</dbReference>
<keyword evidence="7" id="KW-0256">Endoplasmic reticulum</keyword>
<keyword evidence="8 11" id="KW-1133">Transmembrane helix</keyword>
<dbReference type="InterPro" id="IPR002591">
    <property type="entry name" value="Phosphodiest/P_Trfase"/>
</dbReference>